<keyword evidence="3" id="KW-1185">Reference proteome</keyword>
<organism evidence="2 3">
    <name type="scientific">Streptomyces narbonensis</name>
    <dbReference type="NCBI Taxonomy" id="67333"/>
    <lineage>
        <taxon>Bacteria</taxon>
        <taxon>Bacillati</taxon>
        <taxon>Actinomycetota</taxon>
        <taxon>Actinomycetes</taxon>
        <taxon>Kitasatosporales</taxon>
        <taxon>Streptomycetaceae</taxon>
        <taxon>Streptomyces</taxon>
    </lineage>
</organism>
<comment type="caution">
    <text evidence="2">The sequence shown here is derived from an EMBL/GenBank/DDBJ whole genome shotgun (WGS) entry which is preliminary data.</text>
</comment>
<protein>
    <submittedName>
        <fullName evidence="2">Helix-turn-helix domain-containing protein</fullName>
    </submittedName>
</protein>
<dbReference type="RefSeq" id="WP_358470090.1">
    <property type="nucleotide sequence ID" value="NZ_JBEZAE010000003.1"/>
</dbReference>
<evidence type="ECO:0000313" key="2">
    <source>
        <dbReference type="EMBL" id="MEU7069953.1"/>
    </source>
</evidence>
<sequence length="196" mass="21585">MDTVRTWRDRFAGDRLPALSDRKRSGRPASFAPLQRAQVKAPTCRLPAESGTPLSHWSASEPAREAVARAIVDTISASTVRRRLVQDAIKPWQQRSWIFISAPGFRLKAARALDLYTCTWDGEPLDADQYVISADEKTSIQAHWRCHPTLAPGRSGRCGSTTPTGAAEHWPTRPPTTSTRRRCSAAASRPPASARS</sequence>
<accession>A0ABV3C604</accession>
<evidence type="ECO:0000313" key="3">
    <source>
        <dbReference type="Proteomes" id="UP001551329"/>
    </source>
</evidence>
<name>A0ABV3C604_9ACTN</name>
<feature type="compositionally biased region" description="Low complexity" evidence="1">
    <location>
        <begin position="184"/>
        <end position="196"/>
    </location>
</feature>
<dbReference type="EMBL" id="JBEZAE010000003">
    <property type="protein sequence ID" value="MEU7069953.1"/>
    <property type="molecule type" value="Genomic_DNA"/>
</dbReference>
<proteinExistence type="predicted"/>
<dbReference type="Pfam" id="PF13565">
    <property type="entry name" value="HTH_32"/>
    <property type="match status" value="1"/>
</dbReference>
<gene>
    <name evidence="2" type="ORF">AB0A88_07355</name>
</gene>
<reference evidence="2 3" key="1">
    <citation type="submission" date="2024-06" db="EMBL/GenBank/DDBJ databases">
        <title>The Natural Products Discovery Center: Release of the First 8490 Sequenced Strains for Exploring Actinobacteria Biosynthetic Diversity.</title>
        <authorList>
            <person name="Kalkreuter E."/>
            <person name="Kautsar S.A."/>
            <person name="Yang D."/>
            <person name="Bader C.D."/>
            <person name="Teijaro C.N."/>
            <person name="Fluegel L."/>
            <person name="Davis C.M."/>
            <person name="Simpson J.R."/>
            <person name="Lauterbach L."/>
            <person name="Steele A.D."/>
            <person name="Gui C."/>
            <person name="Meng S."/>
            <person name="Li G."/>
            <person name="Viehrig K."/>
            <person name="Ye F."/>
            <person name="Su P."/>
            <person name="Kiefer A.F."/>
            <person name="Nichols A."/>
            <person name="Cepeda A.J."/>
            <person name="Yan W."/>
            <person name="Fan B."/>
            <person name="Jiang Y."/>
            <person name="Adhikari A."/>
            <person name="Zheng C.-J."/>
            <person name="Schuster L."/>
            <person name="Cowan T.M."/>
            <person name="Smanski M.J."/>
            <person name="Chevrette M.G."/>
            <person name="De Carvalho L.P.S."/>
            <person name="Shen B."/>
        </authorList>
    </citation>
    <scope>NUCLEOTIDE SEQUENCE [LARGE SCALE GENOMIC DNA]</scope>
    <source>
        <strain evidence="2 3">NPDC045974</strain>
    </source>
</reference>
<feature type="region of interest" description="Disordered" evidence="1">
    <location>
        <begin position="154"/>
        <end position="196"/>
    </location>
</feature>
<evidence type="ECO:0000256" key="1">
    <source>
        <dbReference type="SAM" id="MobiDB-lite"/>
    </source>
</evidence>
<dbReference type="Proteomes" id="UP001551329">
    <property type="component" value="Unassembled WGS sequence"/>
</dbReference>